<feature type="chain" id="PRO_5045556454" evidence="1">
    <location>
        <begin position="23"/>
        <end position="334"/>
    </location>
</feature>
<evidence type="ECO:0000313" key="3">
    <source>
        <dbReference type="Proteomes" id="UP000636891"/>
    </source>
</evidence>
<comment type="caution">
    <text evidence="2">The sequence shown here is derived from an EMBL/GenBank/DDBJ whole genome shotgun (WGS) entry which is preliminary data.</text>
</comment>
<sequence>MKRLNLLLILAGFIMVSNQGLAQFSISKVPSEADTRLKKDSVKPISAVSNEFFSEARFRAEKRRLRKERNTLTCTVGLNLNQTKFDNWAPGGVNTFSGVASLLFNHVYQRDRLRLATQLDSKYGMNVISGKTFKNIDYFILNVNSAWNISRCWAYSASVDLRSQWTKGFRSADDKTMVSNIMSPGTLALGVGFTFRALKKDNTACKVPIVITVNPLSGSMTFVLSDTLSKQGVAGVEPGKHQKSALGSTMRIDLNQPIAKSKLNYITYFYVSTNYEKNNYVEWQNTLNIKITQIINASAFCRMIYNEVQPTPRNKPLQWNYTFGLGVAYTFKNK</sequence>
<dbReference type="EMBL" id="JACOOK010000001">
    <property type="protein sequence ID" value="MBC5615790.1"/>
    <property type="molecule type" value="Genomic_DNA"/>
</dbReference>
<reference evidence="2 3" key="1">
    <citation type="submission" date="2020-08" db="EMBL/GenBank/DDBJ databases">
        <title>Genome public.</title>
        <authorList>
            <person name="Liu C."/>
            <person name="Sun Q."/>
        </authorList>
    </citation>
    <scope>NUCLEOTIDE SEQUENCE [LARGE SCALE GENOMIC DNA]</scope>
    <source>
        <strain evidence="2 3">New-7</strain>
    </source>
</reference>
<gene>
    <name evidence="2" type="ORF">H8S08_01975</name>
</gene>
<dbReference type="Pfam" id="PF11276">
    <property type="entry name" value="DUF3078"/>
    <property type="match status" value="1"/>
</dbReference>
<feature type="signal peptide" evidence="1">
    <location>
        <begin position="1"/>
        <end position="22"/>
    </location>
</feature>
<keyword evidence="1" id="KW-0732">Signal</keyword>
<evidence type="ECO:0000313" key="2">
    <source>
        <dbReference type="EMBL" id="MBC5615790.1"/>
    </source>
</evidence>
<keyword evidence="3" id="KW-1185">Reference proteome</keyword>
<accession>A0ABR7CK83</accession>
<name>A0ABR7CK83_9BACT</name>
<protein>
    <submittedName>
        <fullName evidence="2">DUF3078 domain-containing protein</fullName>
    </submittedName>
</protein>
<dbReference type="RefSeq" id="WP_172970751.1">
    <property type="nucleotide sequence ID" value="NZ_JACOOK010000001.1"/>
</dbReference>
<organism evidence="2 3">
    <name type="scientific">Alistipes hominis</name>
    <dbReference type="NCBI Taxonomy" id="2763015"/>
    <lineage>
        <taxon>Bacteria</taxon>
        <taxon>Pseudomonadati</taxon>
        <taxon>Bacteroidota</taxon>
        <taxon>Bacteroidia</taxon>
        <taxon>Bacteroidales</taxon>
        <taxon>Rikenellaceae</taxon>
        <taxon>Alistipes</taxon>
    </lineage>
</organism>
<evidence type="ECO:0000256" key="1">
    <source>
        <dbReference type="SAM" id="SignalP"/>
    </source>
</evidence>
<dbReference type="Proteomes" id="UP000636891">
    <property type="component" value="Unassembled WGS sequence"/>
</dbReference>
<dbReference type="InterPro" id="IPR021428">
    <property type="entry name" value="DUF3078"/>
</dbReference>
<proteinExistence type="predicted"/>